<comment type="caution">
    <text evidence="2">The sequence shown here is derived from an EMBL/GenBank/DDBJ whole genome shotgun (WGS) entry which is preliminary data.</text>
</comment>
<accession>A0ABV2CQE3</accession>
<dbReference type="PROSITE" id="PS51257">
    <property type="entry name" value="PROKAR_LIPOPROTEIN"/>
    <property type="match status" value="1"/>
</dbReference>
<dbReference type="RefSeq" id="WP_345923662.1">
    <property type="nucleotide sequence ID" value="NZ_JBDIVF010000001.1"/>
</dbReference>
<proteinExistence type="predicted"/>
<name>A0ABV2CQE3_9RHOO</name>
<evidence type="ECO:0008006" key="4">
    <source>
        <dbReference type="Google" id="ProtNLM"/>
    </source>
</evidence>
<evidence type="ECO:0000313" key="2">
    <source>
        <dbReference type="EMBL" id="MET1490141.1"/>
    </source>
</evidence>
<dbReference type="EMBL" id="JBEWLZ010000004">
    <property type="protein sequence ID" value="MET1490141.1"/>
    <property type="molecule type" value="Genomic_DNA"/>
</dbReference>
<reference evidence="2 3" key="1">
    <citation type="submission" date="2024-07" db="EMBL/GenBank/DDBJ databases">
        <title>Uliginosibacterium paludis KCTC:42655.</title>
        <authorList>
            <person name="Kim M.K."/>
        </authorList>
    </citation>
    <scope>NUCLEOTIDE SEQUENCE [LARGE SCALE GENOMIC DNA]</scope>
    <source>
        <strain evidence="2 3">KCTC 42655</strain>
    </source>
</reference>
<feature type="chain" id="PRO_5046750028" description="Lipoprotein" evidence="1">
    <location>
        <begin position="24"/>
        <end position="159"/>
    </location>
</feature>
<evidence type="ECO:0000313" key="3">
    <source>
        <dbReference type="Proteomes" id="UP001548590"/>
    </source>
</evidence>
<gene>
    <name evidence="2" type="ORF">ABVT11_09905</name>
</gene>
<protein>
    <recommendedName>
        <fullName evidence="4">Lipoprotein</fullName>
    </recommendedName>
</protein>
<keyword evidence="3" id="KW-1185">Reference proteome</keyword>
<sequence>MARLLRSFLLAALSLGMSACLNAAPDPLPWLKGEIHIDPALADFPASELELSLYHIGPADRAAELVDRSRTPLEAHVQGKATRLPFSLGKASQYQAGERYFFTAYILHDGQRSHAGRCGAALAASCPAGEPAGMQAMKLEFDELPTTQYEEAPRPSRWR</sequence>
<keyword evidence="1" id="KW-0732">Signal</keyword>
<dbReference type="Proteomes" id="UP001548590">
    <property type="component" value="Unassembled WGS sequence"/>
</dbReference>
<feature type="signal peptide" evidence="1">
    <location>
        <begin position="1"/>
        <end position="23"/>
    </location>
</feature>
<organism evidence="2 3">
    <name type="scientific">Uliginosibacterium paludis</name>
    <dbReference type="NCBI Taxonomy" id="1615952"/>
    <lineage>
        <taxon>Bacteria</taxon>
        <taxon>Pseudomonadati</taxon>
        <taxon>Pseudomonadota</taxon>
        <taxon>Betaproteobacteria</taxon>
        <taxon>Rhodocyclales</taxon>
        <taxon>Zoogloeaceae</taxon>
        <taxon>Uliginosibacterium</taxon>
    </lineage>
</organism>
<evidence type="ECO:0000256" key="1">
    <source>
        <dbReference type="SAM" id="SignalP"/>
    </source>
</evidence>